<feature type="domain" description="PKD/REJ-like" evidence="1">
    <location>
        <begin position="55"/>
        <end position="178"/>
    </location>
</feature>
<evidence type="ECO:0000313" key="3">
    <source>
        <dbReference type="Proteomes" id="UP000682733"/>
    </source>
</evidence>
<dbReference type="Proteomes" id="UP000682733">
    <property type="component" value="Unassembled WGS sequence"/>
</dbReference>
<gene>
    <name evidence="2" type="ORF">TMI583_LOCUS48691</name>
</gene>
<feature type="non-terminal residue" evidence="2">
    <location>
        <position position="180"/>
    </location>
</feature>
<evidence type="ECO:0000259" key="1">
    <source>
        <dbReference type="Pfam" id="PF02010"/>
    </source>
</evidence>
<organism evidence="2 3">
    <name type="scientific">Didymodactylos carnosus</name>
    <dbReference type="NCBI Taxonomy" id="1234261"/>
    <lineage>
        <taxon>Eukaryota</taxon>
        <taxon>Metazoa</taxon>
        <taxon>Spiralia</taxon>
        <taxon>Gnathifera</taxon>
        <taxon>Rotifera</taxon>
        <taxon>Eurotatoria</taxon>
        <taxon>Bdelloidea</taxon>
        <taxon>Philodinida</taxon>
        <taxon>Philodinidae</taxon>
        <taxon>Didymodactylos</taxon>
    </lineage>
</organism>
<dbReference type="AlphaFoldDB" id="A0A8S2XYK8"/>
<dbReference type="Pfam" id="PF02010">
    <property type="entry name" value="REJ"/>
    <property type="match status" value="1"/>
</dbReference>
<dbReference type="InterPro" id="IPR002859">
    <property type="entry name" value="PKD/REJ-like"/>
</dbReference>
<dbReference type="EMBL" id="CAJOBA010100996">
    <property type="protein sequence ID" value="CAF4520061.1"/>
    <property type="molecule type" value="Genomic_DNA"/>
</dbReference>
<proteinExistence type="predicted"/>
<protein>
    <recommendedName>
        <fullName evidence="1">PKD/REJ-like domain-containing protein</fullName>
    </recommendedName>
</protein>
<comment type="caution">
    <text evidence="2">The sequence shown here is derived from an EMBL/GenBank/DDBJ whole genome shotgun (WGS) entry which is preliminary data.</text>
</comment>
<sequence length="180" mass="20357">FAWNQATTATQEIYFSFPITIDNCNLPYITFDTYNPILRWARQVLLSKQFSVSAYTSLNCSMSLYNTKQWTIAQCDTTSQLCTRTKTLDNIINGLSSSKTAEISIPAQTLPYGSYQFNYTVYMNLKQTFLSYTTTYIEVIQSSIVVNMLPNGTSSITRGMSQNLDLEPGIWSIDPDSTSF</sequence>
<accession>A0A8S2XYK8</accession>
<name>A0A8S2XYK8_9BILA</name>
<feature type="non-terminal residue" evidence="2">
    <location>
        <position position="1"/>
    </location>
</feature>
<evidence type="ECO:0000313" key="2">
    <source>
        <dbReference type="EMBL" id="CAF4520061.1"/>
    </source>
</evidence>
<reference evidence="2" key="1">
    <citation type="submission" date="2021-02" db="EMBL/GenBank/DDBJ databases">
        <authorList>
            <person name="Nowell W R."/>
        </authorList>
    </citation>
    <scope>NUCLEOTIDE SEQUENCE</scope>
</reference>